<feature type="domain" description="TRAM" evidence="7">
    <location>
        <begin position="288"/>
        <end position="349"/>
    </location>
</feature>
<evidence type="ECO:0000256" key="2">
    <source>
        <dbReference type="ARBA" id="ARBA00022722"/>
    </source>
</evidence>
<comment type="cofactor">
    <cofactor evidence="1">
        <name>Mg(2+)</name>
        <dbReference type="ChEBI" id="CHEBI:18420"/>
    </cofactor>
</comment>
<dbReference type="RefSeq" id="WP_323305527.1">
    <property type="nucleotide sequence ID" value="NZ_JAYGHX010000005.1"/>
</dbReference>
<dbReference type="InterPro" id="IPR029060">
    <property type="entry name" value="PIN-like_dom_sf"/>
</dbReference>
<dbReference type="PANTHER" id="PTHR11603:SF147">
    <property type="entry name" value="MEMBRANE PROTEIN"/>
    <property type="match status" value="1"/>
</dbReference>
<evidence type="ECO:0000256" key="5">
    <source>
        <dbReference type="SAM" id="MobiDB-lite"/>
    </source>
</evidence>
<dbReference type="SMART" id="SM00670">
    <property type="entry name" value="PINc"/>
    <property type="match status" value="1"/>
</dbReference>
<accession>A0ABU5RUT0</accession>
<dbReference type="CDD" id="cd09877">
    <property type="entry name" value="PIN_YacL-like"/>
    <property type="match status" value="1"/>
</dbReference>
<evidence type="ECO:0000313" key="9">
    <source>
        <dbReference type="Proteomes" id="UP001304461"/>
    </source>
</evidence>
<dbReference type="Proteomes" id="UP001304461">
    <property type="component" value="Unassembled WGS sequence"/>
</dbReference>
<keyword evidence="6" id="KW-1133">Transmembrane helix</keyword>
<dbReference type="InterPro" id="IPR002792">
    <property type="entry name" value="TRAM_dom"/>
</dbReference>
<dbReference type="PROSITE" id="PS50926">
    <property type="entry name" value="TRAM"/>
    <property type="match status" value="1"/>
</dbReference>
<dbReference type="Gene3D" id="3.40.50.1010">
    <property type="entry name" value="5'-nuclease"/>
    <property type="match status" value="1"/>
</dbReference>
<proteinExistence type="predicted"/>
<dbReference type="PANTHER" id="PTHR11603">
    <property type="entry name" value="AAA FAMILY ATPASE"/>
    <property type="match status" value="1"/>
</dbReference>
<evidence type="ECO:0000256" key="4">
    <source>
        <dbReference type="ARBA" id="ARBA00022842"/>
    </source>
</evidence>
<evidence type="ECO:0000256" key="6">
    <source>
        <dbReference type="SAM" id="Phobius"/>
    </source>
</evidence>
<keyword evidence="4" id="KW-0460">Magnesium</keyword>
<dbReference type="InterPro" id="IPR002716">
    <property type="entry name" value="PIN_dom"/>
</dbReference>
<reference evidence="8 9" key="1">
    <citation type="submission" date="2023-12" db="EMBL/GenBank/DDBJ databases">
        <title>Baltic Sea Cyanobacteria.</title>
        <authorList>
            <person name="Delbaje E."/>
            <person name="Fewer D.P."/>
            <person name="Shishido T.K."/>
        </authorList>
    </citation>
    <scope>NUCLEOTIDE SEQUENCE [LARGE SCALE GENOMIC DNA]</scope>
    <source>
        <strain evidence="8 9">UHCC 0139</strain>
    </source>
</reference>
<feature type="transmembrane region" description="Helical" evidence="6">
    <location>
        <begin position="109"/>
        <end position="130"/>
    </location>
</feature>
<evidence type="ECO:0000259" key="7">
    <source>
        <dbReference type="PROSITE" id="PS50926"/>
    </source>
</evidence>
<dbReference type="SUPFAM" id="SSF88723">
    <property type="entry name" value="PIN domain-like"/>
    <property type="match status" value="1"/>
</dbReference>
<keyword evidence="9" id="KW-1185">Reference proteome</keyword>
<dbReference type="Pfam" id="PF01938">
    <property type="entry name" value="TRAM"/>
    <property type="match status" value="1"/>
</dbReference>
<keyword evidence="6" id="KW-0812">Transmembrane</keyword>
<evidence type="ECO:0000313" key="8">
    <source>
        <dbReference type="EMBL" id="MEA5391497.1"/>
    </source>
</evidence>
<dbReference type="EMBL" id="JAYGHX010000005">
    <property type="protein sequence ID" value="MEA5391497.1"/>
    <property type="molecule type" value="Genomic_DNA"/>
</dbReference>
<keyword evidence="3" id="KW-0378">Hydrolase</keyword>
<dbReference type="InterPro" id="IPR052041">
    <property type="entry name" value="Nucleic_acid_metab_PIN/TRAM"/>
</dbReference>
<protein>
    <submittedName>
        <fullName evidence="8">TRAM domain-containing protein</fullName>
    </submittedName>
</protein>
<sequence>MVDTLILLLFLISGAATGWLGVDLLPEQLLLEVTNQEGLRSVMGGFGAFFGLIAGIFFQQLRRRLMAQVRSMPTDLLISRAVGLILGLLVANLLLAPILLLPLPWEVVLVKPLAAVLSNVFFGVLGYNLAEVHGRTLLRLFNPASTEALLVADGVLLPASAKILDTSVIIDGRIRGLLASGLLEGQVIVAQAVIDELQALADSSNGEKRAKGRRGLKLLTELRENYGRRLVVNSTRYSGNGADDKLLKLTADTGGTLLTADFNLAQVAQVQELRVLNLSELVIALRPEVQPGDGLQLKIVREGKEADQGVGYLEDGTMVVVEDARRRIGERLPVTVTGALQTPTGRMVFARCDRSPERPGERGNGRGPDKQGGKPVALQEHQPPGPG</sequence>
<feature type="transmembrane region" description="Helical" evidence="6">
    <location>
        <begin position="81"/>
        <end position="103"/>
    </location>
</feature>
<keyword evidence="2" id="KW-0540">Nuclease</keyword>
<keyword evidence="6" id="KW-0472">Membrane</keyword>
<feature type="region of interest" description="Disordered" evidence="5">
    <location>
        <begin position="350"/>
        <end position="387"/>
    </location>
</feature>
<evidence type="ECO:0000256" key="1">
    <source>
        <dbReference type="ARBA" id="ARBA00001946"/>
    </source>
</evidence>
<organism evidence="8 9">
    <name type="scientific">Cyanobium gracile UHCC 0139</name>
    <dbReference type="NCBI Taxonomy" id="3110308"/>
    <lineage>
        <taxon>Bacteria</taxon>
        <taxon>Bacillati</taxon>
        <taxon>Cyanobacteriota</taxon>
        <taxon>Cyanophyceae</taxon>
        <taxon>Synechococcales</taxon>
        <taxon>Prochlorococcaceae</taxon>
        <taxon>Cyanobium</taxon>
    </lineage>
</organism>
<evidence type="ECO:0000256" key="3">
    <source>
        <dbReference type="ARBA" id="ARBA00022801"/>
    </source>
</evidence>
<name>A0ABU5RUT0_9CYAN</name>
<comment type="caution">
    <text evidence="8">The sequence shown here is derived from an EMBL/GenBank/DDBJ whole genome shotgun (WGS) entry which is preliminary data.</text>
</comment>
<gene>
    <name evidence="8" type="ORF">VB738_09525</name>
</gene>
<feature type="transmembrane region" description="Helical" evidence="6">
    <location>
        <begin position="42"/>
        <end position="61"/>
    </location>
</feature>
<feature type="compositionally biased region" description="Basic and acidic residues" evidence="5">
    <location>
        <begin position="351"/>
        <end position="372"/>
    </location>
</feature>